<keyword evidence="7 8" id="KW-0472">Membrane</keyword>
<dbReference type="InterPro" id="IPR010065">
    <property type="entry name" value="AA_ABC_transptr_permease_3TM"/>
</dbReference>
<evidence type="ECO:0000256" key="1">
    <source>
        <dbReference type="ARBA" id="ARBA00004429"/>
    </source>
</evidence>
<feature type="transmembrane region" description="Helical" evidence="8">
    <location>
        <begin position="20"/>
        <end position="45"/>
    </location>
</feature>
<dbReference type="GO" id="GO:0006865">
    <property type="term" value="P:amino acid transport"/>
    <property type="evidence" value="ECO:0007669"/>
    <property type="project" value="TreeGrafter"/>
</dbReference>
<dbReference type="NCBIfam" id="TIGR01726">
    <property type="entry name" value="HEQRo_perm_3TM"/>
    <property type="match status" value="1"/>
</dbReference>
<proteinExistence type="inferred from homology"/>
<evidence type="ECO:0000256" key="3">
    <source>
        <dbReference type="ARBA" id="ARBA00022448"/>
    </source>
</evidence>
<organism evidence="10 11">
    <name type="scientific">Neorhizobium alkalisoli</name>
    <dbReference type="NCBI Taxonomy" id="528178"/>
    <lineage>
        <taxon>Bacteria</taxon>
        <taxon>Pseudomonadati</taxon>
        <taxon>Pseudomonadota</taxon>
        <taxon>Alphaproteobacteria</taxon>
        <taxon>Hyphomicrobiales</taxon>
        <taxon>Rhizobiaceae</taxon>
        <taxon>Rhizobium/Agrobacterium group</taxon>
        <taxon>Neorhizobium</taxon>
    </lineage>
</organism>
<dbReference type="CDD" id="cd06261">
    <property type="entry name" value="TM_PBP2"/>
    <property type="match status" value="1"/>
</dbReference>
<name>A0A561QAS5_9HYPH</name>
<keyword evidence="11" id="KW-1185">Reference proteome</keyword>
<dbReference type="InterPro" id="IPR035906">
    <property type="entry name" value="MetI-like_sf"/>
</dbReference>
<comment type="subcellular location">
    <subcellularLocation>
        <location evidence="1">Cell inner membrane</location>
        <topology evidence="1">Multi-pass membrane protein</topology>
    </subcellularLocation>
    <subcellularLocation>
        <location evidence="8">Cell membrane</location>
        <topology evidence="8">Multi-pass membrane protein</topology>
    </subcellularLocation>
</comment>
<evidence type="ECO:0000256" key="2">
    <source>
        <dbReference type="ARBA" id="ARBA00010072"/>
    </source>
</evidence>
<gene>
    <name evidence="10" type="ORF">FHW37_112107</name>
</gene>
<dbReference type="EMBL" id="VIWP01000012">
    <property type="protein sequence ID" value="TWF47468.1"/>
    <property type="molecule type" value="Genomic_DNA"/>
</dbReference>
<reference evidence="10 11" key="1">
    <citation type="submission" date="2019-06" db="EMBL/GenBank/DDBJ databases">
        <title>Sorghum-associated microbial communities from plants grown in Nebraska, USA.</title>
        <authorList>
            <person name="Schachtman D."/>
        </authorList>
    </citation>
    <scope>NUCLEOTIDE SEQUENCE [LARGE SCALE GENOMIC DNA]</scope>
    <source>
        <strain evidence="10 11">1225</strain>
    </source>
</reference>
<dbReference type="PANTHER" id="PTHR30614:SF35">
    <property type="entry name" value="ABC TRANSPORTER PERMEASE PROTEIN"/>
    <property type="match status" value="1"/>
</dbReference>
<dbReference type="Proteomes" id="UP000320653">
    <property type="component" value="Unassembled WGS sequence"/>
</dbReference>
<evidence type="ECO:0000256" key="8">
    <source>
        <dbReference type="RuleBase" id="RU363032"/>
    </source>
</evidence>
<comment type="caution">
    <text evidence="10">The sequence shown here is derived from an EMBL/GenBank/DDBJ whole genome shotgun (WGS) entry which is preliminary data.</text>
</comment>
<feature type="transmembrane region" description="Helical" evidence="8">
    <location>
        <begin position="190"/>
        <end position="213"/>
    </location>
</feature>
<dbReference type="Pfam" id="PF00528">
    <property type="entry name" value="BPD_transp_1"/>
    <property type="match status" value="1"/>
</dbReference>
<evidence type="ECO:0000256" key="7">
    <source>
        <dbReference type="ARBA" id="ARBA00023136"/>
    </source>
</evidence>
<keyword evidence="5 8" id="KW-0812">Transmembrane</keyword>
<dbReference type="GO" id="GO:0022857">
    <property type="term" value="F:transmembrane transporter activity"/>
    <property type="evidence" value="ECO:0007669"/>
    <property type="project" value="InterPro"/>
</dbReference>
<protein>
    <submittedName>
        <fullName evidence="10">Amino acid ABC transporter membrane protein 1 (PAAT family)</fullName>
    </submittedName>
</protein>
<keyword evidence="3 8" id="KW-0813">Transport</keyword>
<comment type="similarity">
    <text evidence="2">Belongs to the binding-protein-dependent transport system permease family. HisMQ subfamily.</text>
</comment>
<keyword evidence="6 8" id="KW-1133">Transmembrane helix</keyword>
<evidence type="ECO:0000256" key="4">
    <source>
        <dbReference type="ARBA" id="ARBA00022475"/>
    </source>
</evidence>
<sequence length="227" mass="24914">MGYEFDFSFIWDFWPDLAWGALETVLLSGASIILGFVAGAGLAVAKVHGSRTVSTLANIYVEAIRNTPLVVQAFWLFFGLAAMGLRMPAFYAAIVTLVINVSAYTAEIIRAGMESIPKGQFEAADCLALSRRQVLFHVELPQAVERVYPALISQSVLMMLASSIMSQISVEELTGAAYGIQSITFRGFEIYIVVAVIYLLLSVLMRFAMEGIAQLAFTRRRRLGTPL</sequence>
<dbReference type="PANTHER" id="PTHR30614">
    <property type="entry name" value="MEMBRANE COMPONENT OF AMINO ACID ABC TRANSPORTER"/>
    <property type="match status" value="1"/>
</dbReference>
<feature type="domain" description="ABC transmembrane type-1" evidence="9">
    <location>
        <begin position="21"/>
        <end position="209"/>
    </location>
</feature>
<accession>A0A561QAS5</accession>
<feature type="transmembrane region" description="Helical" evidence="8">
    <location>
        <begin position="66"/>
        <end position="83"/>
    </location>
</feature>
<evidence type="ECO:0000256" key="5">
    <source>
        <dbReference type="ARBA" id="ARBA00022692"/>
    </source>
</evidence>
<dbReference type="GO" id="GO:0043190">
    <property type="term" value="C:ATP-binding cassette (ABC) transporter complex"/>
    <property type="evidence" value="ECO:0007669"/>
    <property type="project" value="InterPro"/>
</dbReference>
<keyword evidence="4" id="KW-1003">Cell membrane</keyword>
<dbReference type="SUPFAM" id="SSF161098">
    <property type="entry name" value="MetI-like"/>
    <property type="match status" value="1"/>
</dbReference>
<dbReference type="Gene3D" id="1.10.3720.10">
    <property type="entry name" value="MetI-like"/>
    <property type="match status" value="1"/>
</dbReference>
<evidence type="ECO:0000259" key="9">
    <source>
        <dbReference type="PROSITE" id="PS50928"/>
    </source>
</evidence>
<dbReference type="OrthoDB" id="7341446at2"/>
<dbReference type="AlphaFoldDB" id="A0A561QAS5"/>
<evidence type="ECO:0000313" key="11">
    <source>
        <dbReference type="Proteomes" id="UP000320653"/>
    </source>
</evidence>
<dbReference type="InterPro" id="IPR000515">
    <property type="entry name" value="MetI-like"/>
</dbReference>
<feature type="transmembrane region" description="Helical" evidence="8">
    <location>
        <begin position="89"/>
        <end position="109"/>
    </location>
</feature>
<evidence type="ECO:0000313" key="10">
    <source>
        <dbReference type="EMBL" id="TWF47468.1"/>
    </source>
</evidence>
<dbReference type="RefSeq" id="WP_145642736.1">
    <property type="nucleotide sequence ID" value="NZ_VIWP01000012.1"/>
</dbReference>
<dbReference type="InterPro" id="IPR043429">
    <property type="entry name" value="ArtM/GltK/GlnP/TcyL/YhdX-like"/>
</dbReference>
<evidence type="ECO:0000256" key="6">
    <source>
        <dbReference type="ARBA" id="ARBA00022989"/>
    </source>
</evidence>
<dbReference type="PROSITE" id="PS50928">
    <property type="entry name" value="ABC_TM1"/>
    <property type="match status" value="1"/>
</dbReference>